<evidence type="ECO:0000256" key="8">
    <source>
        <dbReference type="ARBA" id="ARBA00022723"/>
    </source>
</evidence>
<evidence type="ECO:0000256" key="6">
    <source>
        <dbReference type="ARBA" id="ARBA00022679"/>
    </source>
</evidence>
<feature type="domain" description="RING-type" evidence="18">
    <location>
        <begin position="356"/>
        <end position="408"/>
    </location>
</feature>
<dbReference type="Pfam" id="PF25563">
    <property type="entry name" value="TPR_SYVN1_N"/>
    <property type="match status" value="1"/>
</dbReference>
<evidence type="ECO:0000256" key="10">
    <source>
        <dbReference type="ARBA" id="ARBA00022786"/>
    </source>
</evidence>
<reference evidence="19 20" key="1">
    <citation type="submission" date="2014-04" db="EMBL/GenBank/DDBJ databases">
        <authorList>
            <consortium name="DOE Joint Genome Institute"/>
            <person name="Kuo A."/>
            <person name="Kohler A."/>
            <person name="Nagy L.G."/>
            <person name="Floudas D."/>
            <person name="Copeland A."/>
            <person name="Barry K.W."/>
            <person name="Cichocki N."/>
            <person name="Veneault-Fourrey C."/>
            <person name="LaButti K."/>
            <person name="Lindquist E.A."/>
            <person name="Lipzen A."/>
            <person name="Lundell T."/>
            <person name="Morin E."/>
            <person name="Murat C."/>
            <person name="Sun H."/>
            <person name="Tunlid A."/>
            <person name="Henrissat B."/>
            <person name="Grigoriev I.V."/>
            <person name="Hibbett D.S."/>
            <person name="Martin F."/>
            <person name="Nordberg H.P."/>
            <person name="Cantor M.N."/>
            <person name="Hua S.X."/>
        </authorList>
    </citation>
    <scope>NUCLEOTIDE SEQUENCE [LARGE SCALE GENOMIC DNA]</scope>
    <source>
        <strain evidence="19 20">LaAM-08-1</strain>
    </source>
</reference>
<dbReference type="PANTHER" id="PTHR22763">
    <property type="entry name" value="RING ZINC FINGER PROTEIN"/>
    <property type="match status" value="1"/>
</dbReference>
<evidence type="ECO:0000256" key="4">
    <source>
        <dbReference type="ARBA" id="ARBA00010089"/>
    </source>
</evidence>
<evidence type="ECO:0000256" key="11">
    <source>
        <dbReference type="ARBA" id="ARBA00022824"/>
    </source>
</evidence>
<evidence type="ECO:0000256" key="2">
    <source>
        <dbReference type="ARBA" id="ARBA00004477"/>
    </source>
</evidence>
<dbReference type="PROSITE" id="PS50089">
    <property type="entry name" value="ZF_RING_2"/>
    <property type="match status" value="1"/>
</dbReference>
<evidence type="ECO:0000259" key="18">
    <source>
        <dbReference type="PROSITE" id="PS50089"/>
    </source>
</evidence>
<reference evidence="20" key="2">
    <citation type="submission" date="2015-01" db="EMBL/GenBank/DDBJ databases">
        <title>Evolutionary Origins and Diversification of the Mycorrhizal Mutualists.</title>
        <authorList>
            <consortium name="DOE Joint Genome Institute"/>
            <consortium name="Mycorrhizal Genomics Consortium"/>
            <person name="Kohler A."/>
            <person name="Kuo A."/>
            <person name="Nagy L.G."/>
            <person name="Floudas D."/>
            <person name="Copeland A."/>
            <person name="Barry K.W."/>
            <person name="Cichocki N."/>
            <person name="Veneault-Fourrey C."/>
            <person name="LaButti K."/>
            <person name="Lindquist E.A."/>
            <person name="Lipzen A."/>
            <person name="Lundell T."/>
            <person name="Morin E."/>
            <person name="Murat C."/>
            <person name="Riley R."/>
            <person name="Ohm R."/>
            <person name="Sun H."/>
            <person name="Tunlid A."/>
            <person name="Henrissat B."/>
            <person name="Grigoriev I.V."/>
            <person name="Hibbett D.S."/>
            <person name="Martin F."/>
        </authorList>
    </citation>
    <scope>NUCLEOTIDE SEQUENCE [LARGE SCALE GENOMIC DNA]</scope>
    <source>
        <strain evidence="20">LaAM-08-1</strain>
    </source>
</reference>
<feature type="compositionally biased region" description="Pro residues" evidence="16">
    <location>
        <begin position="521"/>
        <end position="530"/>
    </location>
</feature>
<feature type="compositionally biased region" description="Polar residues" evidence="16">
    <location>
        <begin position="549"/>
        <end position="567"/>
    </location>
</feature>
<feature type="transmembrane region" description="Helical" evidence="17">
    <location>
        <begin position="120"/>
        <end position="139"/>
    </location>
</feature>
<dbReference type="Gene3D" id="3.30.40.10">
    <property type="entry name" value="Zinc/RING finger domain, C3HC4 (zinc finger)"/>
    <property type="match status" value="1"/>
</dbReference>
<dbReference type="InterPro" id="IPR001841">
    <property type="entry name" value="Znf_RING"/>
</dbReference>
<feature type="transmembrane region" description="Helical" evidence="17">
    <location>
        <begin position="23"/>
        <end position="42"/>
    </location>
</feature>
<feature type="transmembrane region" description="Helical" evidence="17">
    <location>
        <begin position="62"/>
        <end position="84"/>
    </location>
</feature>
<evidence type="ECO:0000256" key="12">
    <source>
        <dbReference type="ARBA" id="ARBA00022833"/>
    </source>
</evidence>
<dbReference type="Pfam" id="PF12678">
    <property type="entry name" value="zf-rbx1"/>
    <property type="match status" value="1"/>
</dbReference>
<sequence>MPLNRILRQRSHALASFLNANRILLYTLTSTIAVAAVITNALKNHSNFYSVAIYLSKSSRSVLALANFGFLVALLCGHIVQKIFFGSLRPSEVERLYDRLWFFITESLLAFTIFRDEFDISFALMFGFLLFVKSFHWLAGDRIEWVSIMSIHTLANLRFPYQMDQRPYPGPSVVFHIRMTILFGMLWTTDCLMFLFAAEHTISVGVGGMVLFASEYAILMASVMNTILKYLLSSYELRRAGRRGGENAPPWENKSMWVFYIELATGATGFFTSWEHCLLFRPLDFLKLTTYLIFFTIIITFYGLPLNIIRDVYITARSFVTRLRALHRYQTATRNMDQRYPNATEEELGAMSDRTCIICREEMIFQAAPPPNPDGPNTTPKKLPCGHVFHFYCLRSWLERQQSCPTCRRTVLETPGTPQAAGIPAVPVAGAAPQQANQRGFQILNPQDANNPLGNPLGFVGRLFGAPAQAPGPLPANQNNNAQNAIVAGQGLQGILIQYQIQYQVPRHNAPQEPQHIQPRQPVPRFPGLPGPGGSWQQWPQSQPASQANSTVSTSTAGSETPQNTNPFPTPSASVGGVSSGSNSSSPTSTSFNPAIPETAREAAALAAIRRLGGNALDASRARSPSQRPAMVKTASNAPKLIPLYNFNLQNPPFQHRSPIAANSVRTSSPPWRREPPIRSENGFIFPHLHPEQTRQQDPRVSVLPSSLTEQQLQVMDRLTREAIDERLKVLEGVSGTLYRCIDDLMRMRSVLPPIPAGPSTNNDSSDAPTIQTELQNTKGDDGSVIDLSPESLSSKLLESEPDTANNSSNGSGVE</sequence>
<gene>
    <name evidence="19" type="ORF">K443DRAFT_456076</name>
</gene>
<feature type="compositionally biased region" description="Low complexity" evidence="16">
    <location>
        <begin position="571"/>
        <end position="594"/>
    </location>
</feature>
<proteinExistence type="inferred from homology"/>
<comment type="similarity">
    <text evidence="4">Belongs to the HRD1 family.</text>
</comment>
<evidence type="ECO:0000256" key="3">
    <source>
        <dbReference type="ARBA" id="ARBA00004906"/>
    </source>
</evidence>
<dbReference type="PANTHER" id="PTHR22763:SF184">
    <property type="entry name" value="E3 UBIQUITIN-PROTEIN LIGASE SYNOVIOLIN"/>
    <property type="match status" value="1"/>
</dbReference>
<dbReference type="GO" id="GO:0016567">
    <property type="term" value="P:protein ubiquitination"/>
    <property type="evidence" value="ECO:0007669"/>
    <property type="project" value="UniProtKB-UniPathway"/>
</dbReference>
<feature type="transmembrane region" description="Helical" evidence="17">
    <location>
        <begin position="288"/>
        <end position="309"/>
    </location>
</feature>
<dbReference type="EMBL" id="KN838539">
    <property type="protein sequence ID" value="KIK09385.1"/>
    <property type="molecule type" value="Genomic_DNA"/>
</dbReference>
<keyword evidence="14 17" id="KW-0472">Membrane</keyword>
<evidence type="ECO:0000256" key="15">
    <source>
        <dbReference type="PROSITE-ProRule" id="PRU00175"/>
    </source>
</evidence>
<accession>A0A0C9XAS4</accession>
<dbReference type="GO" id="GO:0005789">
    <property type="term" value="C:endoplasmic reticulum membrane"/>
    <property type="evidence" value="ECO:0007669"/>
    <property type="project" value="UniProtKB-SubCell"/>
</dbReference>
<feature type="compositionally biased region" description="Polar residues" evidence="16">
    <location>
        <begin position="759"/>
        <end position="778"/>
    </location>
</feature>
<name>A0A0C9XAS4_9AGAR</name>
<evidence type="ECO:0000256" key="9">
    <source>
        <dbReference type="ARBA" id="ARBA00022771"/>
    </source>
</evidence>
<keyword evidence="6" id="KW-0808">Transferase</keyword>
<dbReference type="InterPro" id="IPR058051">
    <property type="entry name" value="Znf_RING_synoviolin"/>
</dbReference>
<feature type="region of interest" description="Disordered" evidence="16">
    <location>
        <begin position="753"/>
        <end position="815"/>
    </location>
</feature>
<evidence type="ECO:0000256" key="7">
    <source>
        <dbReference type="ARBA" id="ARBA00022692"/>
    </source>
</evidence>
<dbReference type="SUPFAM" id="SSF57850">
    <property type="entry name" value="RING/U-box"/>
    <property type="match status" value="1"/>
</dbReference>
<feature type="compositionally biased region" description="Low complexity" evidence="16">
    <location>
        <begin position="788"/>
        <end position="797"/>
    </location>
</feature>
<comment type="catalytic activity">
    <reaction evidence="1">
        <text>S-ubiquitinyl-[E2 ubiquitin-conjugating enzyme]-L-cysteine + [acceptor protein]-L-lysine = [E2 ubiquitin-conjugating enzyme]-L-cysteine + N(6)-ubiquitinyl-[acceptor protein]-L-lysine.</text>
        <dbReference type="EC" id="2.3.2.27"/>
    </reaction>
</comment>
<keyword evidence="12" id="KW-0862">Zinc</keyword>
<dbReference type="InterPro" id="IPR050731">
    <property type="entry name" value="HRD1_E3_ubiq-ligases"/>
</dbReference>
<feature type="compositionally biased region" description="Polar residues" evidence="16">
    <location>
        <begin position="803"/>
        <end position="815"/>
    </location>
</feature>
<evidence type="ECO:0000256" key="16">
    <source>
        <dbReference type="SAM" id="MobiDB-lite"/>
    </source>
</evidence>
<evidence type="ECO:0000256" key="13">
    <source>
        <dbReference type="ARBA" id="ARBA00022989"/>
    </source>
</evidence>
<dbReference type="EC" id="2.3.2.27" evidence="5"/>
<dbReference type="GO" id="GO:0043161">
    <property type="term" value="P:proteasome-mediated ubiquitin-dependent protein catabolic process"/>
    <property type="evidence" value="ECO:0007669"/>
    <property type="project" value="TreeGrafter"/>
</dbReference>
<keyword evidence="7 17" id="KW-0812">Transmembrane</keyword>
<dbReference type="UniPathway" id="UPA00143"/>
<keyword evidence="13 17" id="KW-1133">Transmembrane helix</keyword>
<organism evidence="19 20">
    <name type="scientific">Laccaria amethystina LaAM-08-1</name>
    <dbReference type="NCBI Taxonomy" id="1095629"/>
    <lineage>
        <taxon>Eukaryota</taxon>
        <taxon>Fungi</taxon>
        <taxon>Dikarya</taxon>
        <taxon>Basidiomycota</taxon>
        <taxon>Agaricomycotina</taxon>
        <taxon>Agaricomycetes</taxon>
        <taxon>Agaricomycetidae</taxon>
        <taxon>Agaricales</taxon>
        <taxon>Agaricineae</taxon>
        <taxon>Hydnangiaceae</taxon>
        <taxon>Laccaria</taxon>
    </lineage>
</organism>
<keyword evidence="20" id="KW-1185">Reference proteome</keyword>
<feature type="region of interest" description="Disordered" evidence="16">
    <location>
        <begin position="507"/>
        <end position="594"/>
    </location>
</feature>
<keyword evidence="11" id="KW-0256">Endoplasmic reticulum</keyword>
<keyword evidence="10" id="KW-0833">Ubl conjugation pathway</keyword>
<dbReference type="OrthoDB" id="7759664at2759"/>
<dbReference type="GO" id="GO:0036503">
    <property type="term" value="P:ERAD pathway"/>
    <property type="evidence" value="ECO:0007669"/>
    <property type="project" value="TreeGrafter"/>
</dbReference>
<protein>
    <recommendedName>
        <fullName evidence="5">RING-type E3 ubiquitin transferase</fullName>
        <ecNumber evidence="5">2.3.2.27</ecNumber>
    </recommendedName>
</protein>
<dbReference type="GO" id="GO:0061630">
    <property type="term" value="F:ubiquitin protein ligase activity"/>
    <property type="evidence" value="ECO:0007669"/>
    <property type="project" value="UniProtKB-EC"/>
</dbReference>
<dbReference type="InterPro" id="IPR013083">
    <property type="entry name" value="Znf_RING/FYVE/PHD"/>
</dbReference>
<evidence type="ECO:0000313" key="20">
    <source>
        <dbReference type="Proteomes" id="UP000054477"/>
    </source>
</evidence>
<dbReference type="Proteomes" id="UP000054477">
    <property type="component" value="Unassembled WGS sequence"/>
</dbReference>
<evidence type="ECO:0000313" key="19">
    <source>
        <dbReference type="EMBL" id="KIK09385.1"/>
    </source>
</evidence>
<feature type="transmembrane region" description="Helical" evidence="17">
    <location>
        <begin position="209"/>
        <end position="232"/>
    </location>
</feature>
<evidence type="ECO:0000256" key="1">
    <source>
        <dbReference type="ARBA" id="ARBA00000900"/>
    </source>
</evidence>
<comment type="pathway">
    <text evidence="3">Protein modification; protein ubiquitination.</text>
</comment>
<evidence type="ECO:0000256" key="17">
    <source>
        <dbReference type="SAM" id="Phobius"/>
    </source>
</evidence>
<dbReference type="HOGENOM" id="CLU_009169_2_0_1"/>
<evidence type="ECO:0000256" key="14">
    <source>
        <dbReference type="ARBA" id="ARBA00023136"/>
    </source>
</evidence>
<dbReference type="SMART" id="SM00184">
    <property type="entry name" value="RING"/>
    <property type="match status" value="1"/>
</dbReference>
<dbReference type="InterPro" id="IPR057992">
    <property type="entry name" value="TPR_SYVN1_N"/>
</dbReference>
<keyword evidence="8" id="KW-0479">Metal-binding</keyword>
<feature type="transmembrane region" description="Helical" evidence="17">
    <location>
        <begin position="173"/>
        <end position="197"/>
    </location>
</feature>
<dbReference type="AlphaFoldDB" id="A0A0C9XAS4"/>
<dbReference type="STRING" id="1095629.A0A0C9XAS4"/>
<comment type="subcellular location">
    <subcellularLocation>
        <location evidence="2">Endoplasmic reticulum membrane</location>
        <topology evidence="2">Multi-pass membrane protein</topology>
    </subcellularLocation>
</comment>
<evidence type="ECO:0000256" key="5">
    <source>
        <dbReference type="ARBA" id="ARBA00012483"/>
    </source>
</evidence>
<dbReference type="GO" id="GO:0008270">
    <property type="term" value="F:zinc ion binding"/>
    <property type="evidence" value="ECO:0007669"/>
    <property type="project" value="UniProtKB-KW"/>
</dbReference>
<feature type="compositionally biased region" description="Low complexity" evidence="16">
    <location>
        <begin position="535"/>
        <end position="548"/>
    </location>
</feature>
<dbReference type="InterPro" id="IPR024766">
    <property type="entry name" value="Znf_RING_H2"/>
</dbReference>
<dbReference type="CDD" id="cd16479">
    <property type="entry name" value="RING-H2_synoviolin"/>
    <property type="match status" value="1"/>
</dbReference>
<keyword evidence="9 15" id="KW-0863">Zinc-finger</keyword>